<dbReference type="AlphaFoldDB" id="A0A8E2JZM6"/>
<feature type="compositionally biased region" description="Polar residues" evidence="1">
    <location>
        <begin position="26"/>
        <end position="40"/>
    </location>
</feature>
<dbReference type="Proteomes" id="UP000250140">
    <property type="component" value="Unassembled WGS sequence"/>
</dbReference>
<accession>A0A8E2JZM6</accession>
<protein>
    <submittedName>
        <fullName evidence="2">Uncharacterized protein</fullName>
    </submittedName>
</protein>
<gene>
    <name evidence="2" type="ORF">AOQ84DRAFT_228040</name>
</gene>
<organism evidence="2 3">
    <name type="scientific">Glonium stellatum</name>
    <dbReference type="NCBI Taxonomy" id="574774"/>
    <lineage>
        <taxon>Eukaryota</taxon>
        <taxon>Fungi</taxon>
        <taxon>Dikarya</taxon>
        <taxon>Ascomycota</taxon>
        <taxon>Pezizomycotina</taxon>
        <taxon>Dothideomycetes</taxon>
        <taxon>Pleosporomycetidae</taxon>
        <taxon>Gloniales</taxon>
        <taxon>Gloniaceae</taxon>
        <taxon>Glonium</taxon>
    </lineage>
</organism>
<evidence type="ECO:0000256" key="1">
    <source>
        <dbReference type="SAM" id="MobiDB-lite"/>
    </source>
</evidence>
<sequence>MSQGSNPDMPDPLFFNALETQRPKAPNQSTQPREATTAHTVHNPISLASSSSPPADRIEPRVNSDEDELRSDIEAVERLFGDMIKDIKTVNIEILTSVSILTTTLKIAQGTLINTMKQGLGTVEQRNQARAELDVWRCLFEGIDIKKALNREASGKSEKRD</sequence>
<keyword evidence="3" id="KW-1185">Reference proteome</keyword>
<reference evidence="2 3" key="1">
    <citation type="journal article" date="2016" name="Nat. Commun.">
        <title>Ectomycorrhizal ecology is imprinted in the genome of the dominant symbiotic fungus Cenococcum geophilum.</title>
        <authorList>
            <consortium name="DOE Joint Genome Institute"/>
            <person name="Peter M."/>
            <person name="Kohler A."/>
            <person name="Ohm R.A."/>
            <person name="Kuo A."/>
            <person name="Krutzmann J."/>
            <person name="Morin E."/>
            <person name="Arend M."/>
            <person name="Barry K.W."/>
            <person name="Binder M."/>
            <person name="Choi C."/>
            <person name="Clum A."/>
            <person name="Copeland A."/>
            <person name="Grisel N."/>
            <person name="Haridas S."/>
            <person name="Kipfer T."/>
            <person name="LaButti K."/>
            <person name="Lindquist E."/>
            <person name="Lipzen A."/>
            <person name="Maire R."/>
            <person name="Meier B."/>
            <person name="Mihaltcheva S."/>
            <person name="Molinier V."/>
            <person name="Murat C."/>
            <person name="Poggeler S."/>
            <person name="Quandt C.A."/>
            <person name="Sperisen C."/>
            <person name="Tritt A."/>
            <person name="Tisserant E."/>
            <person name="Crous P.W."/>
            <person name="Henrissat B."/>
            <person name="Nehls U."/>
            <person name="Egli S."/>
            <person name="Spatafora J.W."/>
            <person name="Grigoriev I.V."/>
            <person name="Martin F.M."/>
        </authorList>
    </citation>
    <scope>NUCLEOTIDE SEQUENCE [LARGE SCALE GENOMIC DNA]</scope>
    <source>
        <strain evidence="2 3">CBS 207.34</strain>
    </source>
</reference>
<feature type="compositionally biased region" description="Low complexity" evidence="1">
    <location>
        <begin position="46"/>
        <end position="55"/>
    </location>
</feature>
<feature type="compositionally biased region" description="Basic and acidic residues" evidence="1">
    <location>
        <begin position="56"/>
        <end position="69"/>
    </location>
</feature>
<feature type="region of interest" description="Disordered" evidence="1">
    <location>
        <begin position="1"/>
        <end position="69"/>
    </location>
</feature>
<evidence type="ECO:0000313" key="2">
    <source>
        <dbReference type="EMBL" id="OCL14987.1"/>
    </source>
</evidence>
<proteinExistence type="predicted"/>
<dbReference type="EMBL" id="KV748498">
    <property type="protein sequence ID" value="OCL14987.1"/>
    <property type="molecule type" value="Genomic_DNA"/>
</dbReference>
<evidence type="ECO:0000313" key="3">
    <source>
        <dbReference type="Proteomes" id="UP000250140"/>
    </source>
</evidence>
<name>A0A8E2JZM6_9PEZI</name>